<dbReference type="InterPro" id="IPR036570">
    <property type="entry name" value="HORMA_dom_sf"/>
</dbReference>
<feature type="modified residue" description="N6-acetyllysine" evidence="5">
    <location>
        <position position="122"/>
    </location>
</feature>
<protein>
    <recommendedName>
        <fullName evidence="6">Autophagy-related protein 13</fullName>
    </recommendedName>
</protein>
<dbReference type="GO" id="GO:0000423">
    <property type="term" value="P:mitophagy"/>
    <property type="evidence" value="ECO:0007669"/>
    <property type="project" value="TreeGrafter"/>
</dbReference>
<dbReference type="EMBL" id="CAJNOR010000386">
    <property type="protein sequence ID" value="CAF0898944.1"/>
    <property type="molecule type" value="Genomic_DNA"/>
</dbReference>
<feature type="domain" description="Autophagy-related protein 13 N-terminal" evidence="8">
    <location>
        <begin position="192"/>
        <end position="368"/>
    </location>
</feature>
<sequence length="608" mass="68840">MLAHLAATTRCATRSVLPCTHSLAVIRQASSSSSGGHKKGEEPVAVSTPESDGPSPMSQRPLPPDDGKVRFPNPWDIILNKRRYEYAMKFKGYDDPFDMMPVKRIANSTPENPNLLPSSNDKRLMACICNEDVYHLKWMHLHRGEPKRCYCGHWFKLTERQYVDLSDFDMTDYQLSNEDHEALGKFTKFFLVKAAQIIVQSRLGEKKTTKSKPVYSGSEWFHLSIKDIPEVTVNAKKCLGDAQHLLIDPPHSPFCVEISLRTPDCDTITLETWCISFDDSVSDSSQRVRFNIYNRMSIVLRSLLACTRATPTYQLSRKQSADKYIICYKMYSGEPIVSHLGDHYSKKTIGSIVTPIGRFVLNVAYRTRLTMSSPQIENGVSAITQFGIDIKNDHFSLDKTQRSVEDDSDAQLPSEHNSSVPKSSPIEMMKRRHASCDSVSSSHGTPDKVYYSKLRAAFATPGTTTYPTHVGSYSRTNDNDLPFVLMMQQQQQQQQSNPMDHDQQQEHNMKNNFYASGDSENETAPDDFILVEVKPFFGKSDSTDDLALFIRSCQQPPMLESFIVEPSLGETINQLNEELRIFESKVEEFDQLVTTLDTNHKASLFTTE</sequence>
<keyword evidence="4" id="KW-0479">Metal-binding</keyword>
<dbReference type="Pfam" id="PF10033">
    <property type="entry name" value="ATG13"/>
    <property type="match status" value="1"/>
</dbReference>
<keyword evidence="10" id="KW-1185">Reference proteome</keyword>
<dbReference type="Gene3D" id="2.60.11.10">
    <property type="entry name" value="Cytochrome c oxidase, subunit Vb"/>
    <property type="match status" value="1"/>
</dbReference>
<dbReference type="GO" id="GO:0034497">
    <property type="term" value="P:protein localization to phagophore assembly site"/>
    <property type="evidence" value="ECO:0007669"/>
    <property type="project" value="TreeGrafter"/>
</dbReference>
<dbReference type="InterPro" id="IPR018731">
    <property type="entry name" value="Atg13_N"/>
</dbReference>
<comment type="similarity">
    <text evidence="2 6">Belongs to the ATG13 family. Metazoan subfamily.</text>
</comment>
<feature type="region of interest" description="Disordered" evidence="7">
    <location>
        <begin position="401"/>
        <end position="445"/>
    </location>
</feature>
<proteinExistence type="inferred from homology"/>
<dbReference type="AlphaFoldDB" id="A0A813ZG58"/>
<dbReference type="Gene3D" id="3.30.900.10">
    <property type="entry name" value="HORMA domain"/>
    <property type="match status" value="1"/>
</dbReference>
<dbReference type="GO" id="GO:0046872">
    <property type="term" value="F:metal ion binding"/>
    <property type="evidence" value="ECO:0007669"/>
    <property type="project" value="UniProtKB-KW"/>
</dbReference>
<feature type="binding site" evidence="4">
    <location>
        <position position="149"/>
    </location>
    <ligand>
        <name>Zn(2+)</name>
        <dbReference type="ChEBI" id="CHEBI:29105"/>
    </ligand>
</feature>
<evidence type="ECO:0000313" key="9">
    <source>
        <dbReference type="EMBL" id="CAF0898944.1"/>
    </source>
</evidence>
<dbReference type="GO" id="GO:0034727">
    <property type="term" value="P:piecemeal microautophagy of the nucleus"/>
    <property type="evidence" value="ECO:0007669"/>
    <property type="project" value="TreeGrafter"/>
</dbReference>
<feature type="modified residue" description="N6-acetyllysine" evidence="5">
    <location>
        <position position="103"/>
    </location>
</feature>
<feature type="binding site" evidence="4">
    <location>
        <position position="151"/>
    </location>
    <ligand>
        <name>Zn(2+)</name>
        <dbReference type="ChEBI" id="CHEBI:29105"/>
    </ligand>
</feature>
<dbReference type="PROSITE" id="PS51359">
    <property type="entry name" value="COX5B_2"/>
    <property type="match status" value="1"/>
</dbReference>
<evidence type="ECO:0000256" key="5">
    <source>
        <dbReference type="PIRSR" id="PIRSR602124-3"/>
    </source>
</evidence>
<evidence type="ECO:0000256" key="6">
    <source>
        <dbReference type="RuleBase" id="RU361214"/>
    </source>
</evidence>
<evidence type="ECO:0000256" key="2">
    <source>
        <dbReference type="ARBA" id="ARBA00007341"/>
    </source>
</evidence>
<dbReference type="GO" id="GO:1990316">
    <property type="term" value="C:Atg1/ULK1 kinase complex"/>
    <property type="evidence" value="ECO:0007669"/>
    <property type="project" value="InterPro"/>
</dbReference>
<gene>
    <name evidence="9" type="ORF">XAT740_LOCUS7916</name>
</gene>
<dbReference type="Pfam" id="PF01215">
    <property type="entry name" value="COX5B"/>
    <property type="match status" value="1"/>
</dbReference>
<evidence type="ECO:0000256" key="1">
    <source>
        <dbReference type="ARBA" id="ARBA00004329"/>
    </source>
</evidence>
<feature type="region of interest" description="Disordered" evidence="7">
    <location>
        <begin position="28"/>
        <end position="67"/>
    </location>
</feature>
<name>A0A813ZG58_ADIRI</name>
<evidence type="ECO:0000256" key="7">
    <source>
        <dbReference type="SAM" id="MobiDB-lite"/>
    </source>
</evidence>
<dbReference type="GO" id="GO:0005740">
    <property type="term" value="C:mitochondrial envelope"/>
    <property type="evidence" value="ECO:0007669"/>
    <property type="project" value="InterPro"/>
</dbReference>
<dbReference type="Proteomes" id="UP000663828">
    <property type="component" value="Unassembled WGS sequence"/>
</dbReference>
<dbReference type="InterPro" id="IPR036972">
    <property type="entry name" value="Cyt_c_oxidase_su5b_sf"/>
</dbReference>
<feature type="binding site" evidence="4">
    <location>
        <position position="127"/>
    </location>
    <ligand>
        <name>Zn(2+)</name>
        <dbReference type="ChEBI" id="CHEBI:29105"/>
    </ligand>
</feature>
<dbReference type="GO" id="GO:0045277">
    <property type="term" value="C:respiratory chain complex IV"/>
    <property type="evidence" value="ECO:0007669"/>
    <property type="project" value="InterPro"/>
</dbReference>
<evidence type="ECO:0000259" key="8">
    <source>
        <dbReference type="Pfam" id="PF10033"/>
    </source>
</evidence>
<reference evidence="9" key="1">
    <citation type="submission" date="2021-02" db="EMBL/GenBank/DDBJ databases">
        <authorList>
            <person name="Nowell W R."/>
        </authorList>
    </citation>
    <scope>NUCLEOTIDE SEQUENCE</scope>
</reference>
<dbReference type="GO" id="GO:0005829">
    <property type="term" value="C:cytosol"/>
    <property type="evidence" value="ECO:0007669"/>
    <property type="project" value="TreeGrafter"/>
</dbReference>
<dbReference type="GO" id="GO:0006123">
    <property type="term" value="P:mitochondrial electron transport, cytochrome c to oxygen"/>
    <property type="evidence" value="ECO:0007669"/>
    <property type="project" value="InterPro"/>
</dbReference>
<organism evidence="9 10">
    <name type="scientific">Adineta ricciae</name>
    <name type="common">Rotifer</name>
    <dbReference type="NCBI Taxonomy" id="249248"/>
    <lineage>
        <taxon>Eukaryota</taxon>
        <taxon>Metazoa</taxon>
        <taxon>Spiralia</taxon>
        <taxon>Gnathifera</taxon>
        <taxon>Rotifera</taxon>
        <taxon>Eurotatoria</taxon>
        <taxon>Bdelloidea</taxon>
        <taxon>Adinetida</taxon>
        <taxon>Adinetidae</taxon>
        <taxon>Adineta</taxon>
    </lineage>
</organism>
<keyword evidence="3 6" id="KW-0072">Autophagy</keyword>
<comment type="subcellular location">
    <subcellularLocation>
        <location evidence="1">Preautophagosomal structure</location>
    </subcellularLocation>
</comment>
<accession>A0A813ZG58</accession>
<evidence type="ECO:0000256" key="3">
    <source>
        <dbReference type="ARBA" id="ARBA00023006"/>
    </source>
</evidence>
<dbReference type="SUPFAM" id="SSF57802">
    <property type="entry name" value="Rubredoxin-like"/>
    <property type="match status" value="1"/>
</dbReference>
<dbReference type="InterPro" id="IPR002124">
    <property type="entry name" value="Cyt_c_oxidase_su5b"/>
</dbReference>
<feature type="binding site" evidence="4">
    <location>
        <position position="129"/>
    </location>
    <ligand>
        <name>Zn(2+)</name>
        <dbReference type="ChEBI" id="CHEBI:29105"/>
    </ligand>
</feature>
<evidence type="ECO:0000256" key="4">
    <source>
        <dbReference type="PIRSR" id="PIRSR602124-1"/>
    </source>
</evidence>
<evidence type="ECO:0000313" key="10">
    <source>
        <dbReference type="Proteomes" id="UP000663828"/>
    </source>
</evidence>
<dbReference type="PANTHER" id="PTHR13430">
    <property type="match status" value="1"/>
</dbReference>
<dbReference type="PANTHER" id="PTHR13430:SF4">
    <property type="entry name" value="AUTOPHAGY-RELATED PROTEIN 13"/>
    <property type="match status" value="1"/>
</dbReference>
<dbReference type="GO" id="GO:0000407">
    <property type="term" value="C:phagophore assembly site"/>
    <property type="evidence" value="ECO:0007669"/>
    <property type="project" value="UniProtKB-SubCell"/>
</dbReference>
<comment type="caution">
    <text evidence="9">The sequence shown here is derived from an EMBL/GenBank/DDBJ whole genome shotgun (WGS) entry which is preliminary data.</text>
</comment>
<dbReference type="InterPro" id="IPR040182">
    <property type="entry name" value="ATG13"/>
</dbReference>
<keyword evidence="4" id="KW-0862">Zinc</keyword>
<feature type="modified residue" description="N6-acetyllysine" evidence="5">
    <location>
        <position position="156"/>
    </location>
</feature>